<name>A0A1Q3EG40_LENED</name>
<evidence type="ECO:0000313" key="2">
    <source>
        <dbReference type="Proteomes" id="UP000188533"/>
    </source>
</evidence>
<organism evidence="1 2">
    <name type="scientific">Lentinula edodes</name>
    <name type="common">Shiitake mushroom</name>
    <name type="synonym">Lentinus edodes</name>
    <dbReference type="NCBI Taxonomy" id="5353"/>
    <lineage>
        <taxon>Eukaryota</taxon>
        <taxon>Fungi</taxon>
        <taxon>Dikarya</taxon>
        <taxon>Basidiomycota</taxon>
        <taxon>Agaricomycotina</taxon>
        <taxon>Agaricomycetes</taxon>
        <taxon>Agaricomycetidae</taxon>
        <taxon>Agaricales</taxon>
        <taxon>Marasmiineae</taxon>
        <taxon>Omphalotaceae</taxon>
        <taxon>Lentinula</taxon>
    </lineage>
</organism>
<proteinExistence type="predicted"/>
<reference evidence="1 2" key="2">
    <citation type="submission" date="2017-02" db="EMBL/GenBank/DDBJ databases">
        <title>A genome survey and senescence transcriptome analysis in Lentinula edodes.</title>
        <authorList>
            <person name="Sakamoto Y."/>
            <person name="Nakade K."/>
            <person name="Sato S."/>
            <person name="Yoshida Y."/>
            <person name="Miyazaki K."/>
            <person name="Natsume S."/>
            <person name="Konno N."/>
        </authorList>
    </citation>
    <scope>NUCLEOTIDE SEQUENCE [LARGE SCALE GENOMIC DNA]</scope>
    <source>
        <strain evidence="1 2">NBRC 111202</strain>
    </source>
</reference>
<dbReference type="EMBL" id="BDGU01000295">
    <property type="protein sequence ID" value="GAW06134.1"/>
    <property type="molecule type" value="Genomic_DNA"/>
</dbReference>
<reference evidence="1 2" key="1">
    <citation type="submission" date="2016-08" db="EMBL/GenBank/DDBJ databases">
        <authorList>
            <consortium name="Lentinula edodes genome sequencing consortium"/>
            <person name="Sakamoto Y."/>
            <person name="Nakade K."/>
            <person name="Sato S."/>
            <person name="Yoshida Y."/>
            <person name="Miyazaki K."/>
            <person name="Natsume S."/>
            <person name="Konno N."/>
        </authorList>
    </citation>
    <scope>NUCLEOTIDE SEQUENCE [LARGE SCALE GENOMIC DNA]</scope>
    <source>
        <strain evidence="1 2">NBRC 111202</strain>
    </source>
</reference>
<protein>
    <submittedName>
        <fullName evidence="1">Retroelement protein</fullName>
    </submittedName>
</protein>
<accession>A0A1Q3EG40</accession>
<evidence type="ECO:0000313" key="1">
    <source>
        <dbReference type="EMBL" id="GAW06134.1"/>
    </source>
</evidence>
<dbReference type="Proteomes" id="UP000188533">
    <property type="component" value="Unassembled WGS sequence"/>
</dbReference>
<keyword evidence="2" id="KW-1185">Reference proteome</keyword>
<sequence length="97" mass="11039">MHSNPCLRNPSKYSRRSSVEWVEWAEDSFSFWLPSHKADPTSEGNRTLFPQVIQFFHHYLAKIPFSQFTHSTDSQLVLTGSSAGYVGSSLMLISLQC</sequence>
<dbReference type="AlphaFoldDB" id="A0A1Q3EG40"/>
<gene>
    <name evidence="1" type="ORF">LENED_008033</name>
</gene>
<comment type="caution">
    <text evidence="1">The sequence shown here is derived from an EMBL/GenBank/DDBJ whole genome shotgun (WGS) entry which is preliminary data.</text>
</comment>